<evidence type="ECO:0000256" key="2">
    <source>
        <dbReference type="SAM" id="Phobius"/>
    </source>
</evidence>
<dbReference type="SUPFAM" id="SSF103481">
    <property type="entry name" value="Multidrug resistance efflux transporter EmrE"/>
    <property type="match status" value="2"/>
</dbReference>
<feature type="transmembrane region" description="Helical" evidence="2">
    <location>
        <begin position="51"/>
        <end position="71"/>
    </location>
</feature>
<name>A0A367YW21_9ACTN</name>
<feature type="domain" description="EamA" evidence="3">
    <location>
        <begin position="168"/>
        <end position="309"/>
    </location>
</feature>
<feature type="transmembrane region" description="Helical" evidence="2">
    <location>
        <begin position="265"/>
        <end position="287"/>
    </location>
</feature>
<keyword evidence="2" id="KW-0812">Transmembrane</keyword>
<evidence type="ECO:0000259" key="3">
    <source>
        <dbReference type="Pfam" id="PF00892"/>
    </source>
</evidence>
<gene>
    <name evidence="4" type="ORF">DT076_07420</name>
</gene>
<dbReference type="InterPro" id="IPR000620">
    <property type="entry name" value="EamA_dom"/>
</dbReference>
<feature type="transmembrane region" description="Helical" evidence="2">
    <location>
        <begin position="229"/>
        <end position="253"/>
    </location>
</feature>
<dbReference type="EMBL" id="QOUI01000004">
    <property type="protein sequence ID" value="RCK70095.1"/>
    <property type="molecule type" value="Genomic_DNA"/>
</dbReference>
<feature type="transmembrane region" description="Helical" evidence="2">
    <location>
        <begin position="111"/>
        <end position="131"/>
    </location>
</feature>
<keyword evidence="2" id="KW-1133">Transmembrane helix</keyword>
<proteinExistence type="inferred from homology"/>
<feature type="domain" description="EamA" evidence="3">
    <location>
        <begin position="21"/>
        <end position="156"/>
    </location>
</feature>
<keyword evidence="2" id="KW-0472">Membrane</keyword>
<feature type="transmembrane region" description="Helical" evidence="2">
    <location>
        <begin position="196"/>
        <end position="223"/>
    </location>
</feature>
<dbReference type="PANTHER" id="PTHR22911">
    <property type="entry name" value="ACYL-MALONYL CONDENSING ENZYME-RELATED"/>
    <property type="match status" value="1"/>
</dbReference>
<feature type="transmembrane region" description="Helical" evidence="2">
    <location>
        <begin position="138"/>
        <end position="160"/>
    </location>
</feature>
<reference evidence="4 5" key="1">
    <citation type="submission" date="2018-07" db="EMBL/GenBank/DDBJ databases">
        <title>Desertimonas flava gen. nov. sp. nov.</title>
        <authorList>
            <person name="Liu S."/>
        </authorList>
    </citation>
    <scope>NUCLEOTIDE SEQUENCE [LARGE SCALE GENOMIC DNA]</scope>
    <source>
        <strain evidence="4 5">16Sb5-5</strain>
    </source>
</reference>
<organism evidence="4 5">
    <name type="scientific">Desertihabitans brevis</name>
    <dbReference type="NCBI Taxonomy" id="2268447"/>
    <lineage>
        <taxon>Bacteria</taxon>
        <taxon>Bacillati</taxon>
        <taxon>Actinomycetota</taxon>
        <taxon>Actinomycetes</taxon>
        <taxon>Propionibacteriales</taxon>
        <taxon>Propionibacteriaceae</taxon>
        <taxon>Desertihabitans</taxon>
    </lineage>
</organism>
<comment type="similarity">
    <text evidence="1">Belongs to the EamA transporter family.</text>
</comment>
<feature type="transmembrane region" description="Helical" evidence="2">
    <location>
        <begin position="166"/>
        <end position="184"/>
    </location>
</feature>
<feature type="transmembrane region" description="Helical" evidence="2">
    <location>
        <begin position="293"/>
        <end position="311"/>
    </location>
</feature>
<dbReference type="AlphaFoldDB" id="A0A367YW21"/>
<evidence type="ECO:0000313" key="4">
    <source>
        <dbReference type="EMBL" id="RCK70095.1"/>
    </source>
</evidence>
<accession>A0A367YW21</accession>
<dbReference type="Proteomes" id="UP000252770">
    <property type="component" value="Unassembled WGS sequence"/>
</dbReference>
<evidence type="ECO:0000313" key="5">
    <source>
        <dbReference type="Proteomes" id="UP000252770"/>
    </source>
</evidence>
<feature type="transmembrane region" description="Helical" evidence="2">
    <location>
        <begin position="21"/>
        <end position="45"/>
    </location>
</feature>
<dbReference type="InterPro" id="IPR037185">
    <property type="entry name" value="EmrE-like"/>
</dbReference>
<dbReference type="PANTHER" id="PTHR22911:SF79">
    <property type="entry name" value="MOBA-LIKE NTP TRANSFERASE DOMAIN-CONTAINING PROTEIN"/>
    <property type="match status" value="1"/>
</dbReference>
<comment type="caution">
    <text evidence="4">The sequence shown here is derived from an EMBL/GenBank/DDBJ whole genome shotgun (WGS) entry which is preliminary data.</text>
</comment>
<sequence>MPDVGTGPGARPLHRPSPASAGALLAVLSAAAFSTSGAFAAALLASGWTPGALVTVRLALGGLALLGPALWQLRGRFGLLRTRWPRIVLYGAVTMAACQLCYFYAVSRLSVGVALLLEYTAPVLIVALVWARTRRRPGWLRLAGAGVAMGGLVLVLDVFAGMRLDPVGVLFGLGAAVTLAAYFLMSGRTDDGLPPLVLAAGGLLSAGAVLGAVGAVGLLPFAWSSEPVVLMGIATSPLVPLLGISLVAAALAYATGIAATRRLGAPLASFVGLFEVVFAVAVAWLFVGQLPTGGQLVGGAVIMLGVVAVKLDEVLAARRRRAGVHPAGSTASVPGTRSDAGG</sequence>
<evidence type="ECO:0000256" key="1">
    <source>
        <dbReference type="ARBA" id="ARBA00007362"/>
    </source>
</evidence>
<keyword evidence="5" id="KW-1185">Reference proteome</keyword>
<feature type="transmembrane region" description="Helical" evidence="2">
    <location>
        <begin position="87"/>
        <end position="105"/>
    </location>
</feature>
<dbReference type="Pfam" id="PF00892">
    <property type="entry name" value="EamA"/>
    <property type="match status" value="2"/>
</dbReference>
<dbReference type="GO" id="GO:0016020">
    <property type="term" value="C:membrane"/>
    <property type="evidence" value="ECO:0007669"/>
    <property type="project" value="InterPro"/>
</dbReference>
<protein>
    <submittedName>
        <fullName evidence="4">EamA/RhaT family transporter</fullName>
    </submittedName>
</protein>